<name>A0A7M7SYI8_STRPU</name>
<keyword evidence="2" id="KW-0238">DNA-binding</keyword>
<evidence type="ECO:0000256" key="4">
    <source>
        <dbReference type="ARBA" id="ARBA00034617"/>
    </source>
</evidence>
<evidence type="ECO:0000313" key="8">
    <source>
        <dbReference type="Proteomes" id="UP000007110"/>
    </source>
</evidence>
<dbReference type="InterPro" id="IPR011545">
    <property type="entry name" value="DEAD/DEAH_box_helicase_dom"/>
</dbReference>
<evidence type="ECO:0000256" key="5">
    <source>
        <dbReference type="ARBA" id="ARBA00034808"/>
    </source>
</evidence>
<dbReference type="OrthoDB" id="10261556at2759"/>
<dbReference type="GO" id="GO:0003677">
    <property type="term" value="F:DNA binding"/>
    <property type="evidence" value="ECO:0007669"/>
    <property type="project" value="UniProtKB-KW"/>
</dbReference>
<reference evidence="7" key="2">
    <citation type="submission" date="2021-01" db="UniProtKB">
        <authorList>
            <consortium name="EnsemblMetazoa"/>
        </authorList>
    </citation>
    <scope>IDENTIFICATION</scope>
</reference>
<dbReference type="Proteomes" id="UP000007110">
    <property type="component" value="Unassembled WGS sequence"/>
</dbReference>
<dbReference type="EC" id="5.6.2.4" evidence="5"/>
<dbReference type="SUPFAM" id="SSF52540">
    <property type="entry name" value="P-loop containing nucleoside triphosphate hydrolases"/>
    <property type="match status" value="1"/>
</dbReference>
<proteinExistence type="inferred from homology"/>
<reference evidence="8" key="1">
    <citation type="submission" date="2015-02" db="EMBL/GenBank/DDBJ databases">
        <title>Genome sequencing for Strongylocentrotus purpuratus.</title>
        <authorList>
            <person name="Murali S."/>
            <person name="Liu Y."/>
            <person name="Vee V."/>
            <person name="English A."/>
            <person name="Wang M."/>
            <person name="Skinner E."/>
            <person name="Han Y."/>
            <person name="Muzny D.M."/>
            <person name="Worley K.C."/>
            <person name="Gibbs R.A."/>
        </authorList>
    </citation>
    <scope>NUCLEOTIDE SEQUENCE</scope>
</reference>
<dbReference type="PANTHER" id="PTHR13710">
    <property type="entry name" value="DNA HELICASE RECQ FAMILY MEMBER"/>
    <property type="match status" value="1"/>
</dbReference>
<evidence type="ECO:0000256" key="3">
    <source>
        <dbReference type="ARBA" id="ARBA00023235"/>
    </source>
</evidence>
<feature type="domain" description="Helicase ATP-binding" evidence="6">
    <location>
        <begin position="1"/>
        <end position="143"/>
    </location>
</feature>
<organism evidence="7 8">
    <name type="scientific">Strongylocentrotus purpuratus</name>
    <name type="common">Purple sea urchin</name>
    <dbReference type="NCBI Taxonomy" id="7668"/>
    <lineage>
        <taxon>Eukaryota</taxon>
        <taxon>Metazoa</taxon>
        <taxon>Echinodermata</taxon>
        <taxon>Eleutherozoa</taxon>
        <taxon>Echinozoa</taxon>
        <taxon>Echinoidea</taxon>
        <taxon>Euechinoidea</taxon>
        <taxon>Echinacea</taxon>
        <taxon>Camarodonta</taxon>
        <taxon>Echinidea</taxon>
        <taxon>Strongylocentrotidae</taxon>
        <taxon>Strongylocentrotus</taxon>
    </lineage>
</organism>
<sequence length="157" mass="18332">MPSTWVAEHEYKYLYLRVQERVSEYEYLYFRVRVRVQLKATNAAMLDPKAPLRLLYVTPEKIAKSKRFMAQLQKCYIKGRLARIAIDEVHCCSQWGHDFRPDYKMLGVLKRQFPEVPVLGLTATATAGVLEDVKSLLNLHACVILRSSYNRANLFYQ</sequence>
<dbReference type="GO" id="GO:0043138">
    <property type="term" value="F:3'-5' DNA helicase activity"/>
    <property type="evidence" value="ECO:0007669"/>
    <property type="project" value="UniProtKB-EC"/>
</dbReference>
<dbReference type="Gene3D" id="3.40.50.300">
    <property type="entry name" value="P-loop containing nucleotide triphosphate hydrolases"/>
    <property type="match status" value="1"/>
</dbReference>
<comment type="catalytic activity">
    <reaction evidence="4">
        <text>Couples ATP hydrolysis with the unwinding of duplex DNA by translocating in the 3'-5' direction.</text>
        <dbReference type="EC" id="5.6.2.4"/>
    </reaction>
</comment>
<evidence type="ECO:0000256" key="2">
    <source>
        <dbReference type="ARBA" id="ARBA00023125"/>
    </source>
</evidence>
<dbReference type="InterPro" id="IPR027417">
    <property type="entry name" value="P-loop_NTPase"/>
</dbReference>
<comment type="similarity">
    <text evidence="1">Belongs to the helicase family. RecQ subfamily.</text>
</comment>
<evidence type="ECO:0000313" key="7">
    <source>
        <dbReference type="EnsemblMetazoa" id="XP_030840663"/>
    </source>
</evidence>
<dbReference type="AlphaFoldDB" id="A0A7M7SYI8"/>
<accession>A0A7M7SYI8</accession>
<protein>
    <recommendedName>
        <fullName evidence="5">DNA 3'-5' helicase</fullName>
        <ecNumber evidence="5">5.6.2.4</ecNumber>
    </recommendedName>
</protein>
<keyword evidence="3" id="KW-0413">Isomerase</keyword>
<dbReference type="Pfam" id="PF00270">
    <property type="entry name" value="DEAD"/>
    <property type="match status" value="1"/>
</dbReference>
<dbReference type="PROSITE" id="PS51192">
    <property type="entry name" value="HELICASE_ATP_BIND_1"/>
    <property type="match status" value="1"/>
</dbReference>
<dbReference type="RefSeq" id="XP_030840663.1">
    <property type="nucleotide sequence ID" value="XM_030984803.1"/>
</dbReference>
<dbReference type="EnsemblMetazoa" id="XM_030984803">
    <property type="protein sequence ID" value="XP_030840663"/>
    <property type="gene ID" value="LOC115923645"/>
</dbReference>
<dbReference type="GeneID" id="115923645"/>
<dbReference type="PANTHER" id="PTHR13710:SF105">
    <property type="entry name" value="ATP-DEPENDENT DNA HELICASE Q1"/>
    <property type="match status" value="1"/>
</dbReference>
<evidence type="ECO:0000259" key="6">
    <source>
        <dbReference type="PROSITE" id="PS51192"/>
    </source>
</evidence>
<dbReference type="GO" id="GO:0005524">
    <property type="term" value="F:ATP binding"/>
    <property type="evidence" value="ECO:0007669"/>
    <property type="project" value="InterPro"/>
</dbReference>
<dbReference type="KEGG" id="spu:115923645"/>
<dbReference type="InParanoid" id="A0A7M7SYI8"/>
<keyword evidence="8" id="KW-1185">Reference proteome</keyword>
<evidence type="ECO:0000256" key="1">
    <source>
        <dbReference type="ARBA" id="ARBA00005446"/>
    </source>
</evidence>
<dbReference type="InterPro" id="IPR014001">
    <property type="entry name" value="Helicase_ATP-bd"/>
</dbReference>